<reference evidence="5 6" key="1">
    <citation type="submission" date="2018-05" db="EMBL/GenBank/DDBJ databases">
        <title>Draft genome sequence of Scytalidium lignicola DSM 105466, a ubiquitous saprotrophic fungus.</title>
        <authorList>
            <person name="Buettner E."/>
            <person name="Gebauer A.M."/>
            <person name="Hofrichter M."/>
            <person name="Liers C."/>
            <person name="Kellner H."/>
        </authorList>
    </citation>
    <scope>NUCLEOTIDE SEQUENCE [LARGE SCALE GENOMIC DNA]</scope>
    <source>
        <strain evidence="5 6">DSM 105466</strain>
    </source>
</reference>
<feature type="non-terminal residue" evidence="5">
    <location>
        <position position="1"/>
    </location>
</feature>
<dbReference type="Gene3D" id="3.30.200.20">
    <property type="entry name" value="Phosphorylase Kinase, domain 1"/>
    <property type="match status" value="1"/>
</dbReference>
<dbReference type="InterPro" id="IPR055414">
    <property type="entry name" value="LRR_R13L4/SHOC2-like"/>
</dbReference>
<dbReference type="Pfam" id="PF00560">
    <property type="entry name" value="LRR_1"/>
    <property type="match status" value="1"/>
</dbReference>
<organism evidence="5 6">
    <name type="scientific">Scytalidium lignicola</name>
    <name type="common">Hyphomycete</name>
    <dbReference type="NCBI Taxonomy" id="5539"/>
    <lineage>
        <taxon>Eukaryota</taxon>
        <taxon>Fungi</taxon>
        <taxon>Dikarya</taxon>
        <taxon>Ascomycota</taxon>
        <taxon>Pezizomycotina</taxon>
        <taxon>Leotiomycetes</taxon>
        <taxon>Leotiomycetes incertae sedis</taxon>
        <taxon>Scytalidium</taxon>
    </lineage>
</organism>
<feature type="non-terminal residue" evidence="5">
    <location>
        <position position="439"/>
    </location>
</feature>
<evidence type="ECO:0000256" key="3">
    <source>
        <dbReference type="PROSITE-ProRule" id="PRU10141"/>
    </source>
</evidence>
<gene>
    <name evidence="5" type="ORF">B7463_g2551</name>
</gene>
<evidence type="ECO:0000256" key="2">
    <source>
        <dbReference type="ARBA" id="ARBA00022737"/>
    </source>
</evidence>
<dbReference type="InterPro" id="IPR050216">
    <property type="entry name" value="LRR_domain-containing"/>
</dbReference>
<evidence type="ECO:0000313" key="6">
    <source>
        <dbReference type="Proteomes" id="UP000258309"/>
    </source>
</evidence>
<keyword evidence="6" id="KW-1185">Reference proteome</keyword>
<dbReference type="Proteomes" id="UP000258309">
    <property type="component" value="Unassembled WGS sequence"/>
</dbReference>
<dbReference type="SMART" id="SM00364">
    <property type="entry name" value="LRR_BAC"/>
    <property type="match status" value="3"/>
</dbReference>
<dbReference type="InterPro" id="IPR032675">
    <property type="entry name" value="LRR_dom_sf"/>
</dbReference>
<keyword evidence="2" id="KW-0677">Repeat</keyword>
<keyword evidence="3" id="KW-0547">Nucleotide-binding</keyword>
<dbReference type="AlphaFoldDB" id="A0A3E2HKD0"/>
<proteinExistence type="predicted"/>
<dbReference type="PROSITE" id="PS51450">
    <property type="entry name" value="LRR"/>
    <property type="match status" value="2"/>
</dbReference>
<dbReference type="GO" id="GO:0005524">
    <property type="term" value="F:ATP binding"/>
    <property type="evidence" value="ECO:0007669"/>
    <property type="project" value="UniProtKB-UniRule"/>
</dbReference>
<sequence>MQSLQGLKSGEYRGAKKLKLCCGLSGFPKEIFDLSDSLEILDLSGNPLSELPEDFSSLRNLKVAFFSDCKFKIFPNLSQCPVLEMVAFRGNEMARIPEDVLPPKLRWLILTNNAIKELPESIGNCDRLQKCMLAGNQLTELPGGMANCRKLGLLRLSANRFTTLPDWLFNLPELSFLSFAGNPGTPSSADNAILKEITWADVSIQELLGQGASGIISKGSWKAGEANKEVAVKLFNGDVTSDGRPIDEMNACIAAGQHPNLINPLGKIHGHPEKAGLVLQLVPQNYKNLGLPPSFESCTRDEFHPETVLSFEKCKTILRSIAAAAAHIHTKGILHGDLYAHNILTDHTGNSLLGDFGAATLHGQEQENAQAFERLEVLAFGHLIEDMIRLVNRPVDGSILGEKEAFEIDILNELHGRCTRPVPSERPLLKEINDVLMNL</sequence>
<dbReference type="GO" id="GO:0004674">
    <property type="term" value="F:protein serine/threonine kinase activity"/>
    <property type="evidence" value="ECO:0007669"/>
    <property type="project" value="UniProtKB-EC"/>
</dbReference>
<dbReference type="SMART" id="SM00369">
    <property type="entry name" value="LRR_TYP"/>
    <property type="match status" value="3"/>
</dbReference>
<dbReference type="InterPro" id="IPR011009">
    <property type="entry name" value="Kinase-like_dom_sf"/>
</dbReference>
<feature type="domain" description="Protein kinase" evidence="4">
    <location>
        <begin position="202"/>
        <end position="439"/>
    </location>
</feature>
<dbReference type="PROSITE" id="PS50011">
    <property type="entry name" value="PROTEIN_KINASE_DOM"/>
    <property type="match status" value="1"/>
</dbReference>
<dbReference type="Gene3D" id="3.80.10.10">
    <property type="entry name" value="Ribonuclease Inhibitor"/>
    <property type="match status" value="2"/>
</dbReference>
<dbReference type="Pfam" id="PF07714">
    <property type="entry name" value="PK_Tyr_Ser-Thr"/>
    <property type="match status" value="1"/>
</dbReference>
<dbReference type="InterPro" id="IPR000719">
    <property type="entry name" value="Prot_kinase_dom"/>
</dbReference>
<evidence type="ECO:0000256" key="1">
    <source>
        <dbReference type="ARBA" id="ARBA00022614"/>
    </source>
</evidence>
<keyword evidence="3" id="KW-0067">ATP-binding</keyword>
<keyword evidence="1" id="KW-0433">Leucine-rich repeat</keyword>
<dbReference type="STRING" id="5539.A0A3E2HKD0"/>
<dbReference type="OMA" id="MVGFKAN"/>
<accession>A0A3E2HKD0</accession>
<feature type="binding site" evidence="3">
    <location>
        <position position="233"/>
    </location>
    <ligand>
        <name>ATP</name>
        <dbReference type="ChEBI" id="CHEBI:30616"/>
    </ligand>
</feature>
<dbReference type="OrthoDB" id="1668230at2759"/>
<protein>
    <recommendedName>
        <fullName evidence="4">Protein kinase domain-containing protein</fullName>
    </recommendedName>
</protein>
<evidence type="ECO:0000313" key="5">
    <source>
        <dbReference type="EMBL" id="RFU33785.1"/>
    </source>
</evidence>
<dbReference type="SUPFAM" id="SSF56112">
    <property type="entry name" value="Protein kinase-like (PK-like)"/>
    <property type="match status" value="1"/>
</dbReference>
<dbReference type="PANTHER" id="PTHR48051">
    <property type="match status" value="1"/>
</dbReference>
<evidence type="ECO:0000259" key="4">
    <source>
        <dbReference type="PROSITE" id="PS50011"/>
    </source>
</evidence>
<dbReference type="InterPro" id="IPR017441">
    <property type="entry name" value="Protein_kinase_ATP_BS"/>
</dbReference>
<dbReference type="InterPro" id="IPR001245">
    <property type="entry name" value="Ser-Thr/Tyr_kinase_cat_dom"/>
</dbReference>
<dbReference type="PANTHER" id="PTHR48051:SF1">
    <property type="entry name" value="RAS SUPPRESSOR PROTEIN 1"/>
    <property type="match status" value="1"/>
</dbReference>
<name>A0A3E2HKD0_SCYLI</name>
<dbReference type="InterPro" id="IPR001611">
    <property type="entry name" value="Leu-rich_rpt"/>
</dbReference>
<dbReference type="PROSITE" id="PS00107">
    <property type="entry name" value="PROTEIN_KINASE_ATP"/>
    <property type="match status" value="1"/>
</dbReference>
<comment type="caution">
    <text evidence="5">The sequence shown here is derived from an EMBL/GenBank/DDBJ whole genome shotgun (WGS) entry which is preliminary data.</text>
</comment>
<dbReference type="SUPFAM" id="SSF52058">
    <property type="entry name" value="L domain-like"/>
    <property type="match status" value="1"/>
</dbReference>
<dbReference type="InterPro" id="IPR003591">
    <property type="entry name" value="Leu-rich_rpt_typical-subtyp"/>
</dbReference>
<dbReference type="EMBL" id="NCSJ02000030">
    <property type="protein sequence ID" value="RFU33785.1"/>
    <property type="molecule type" value="Genomic_DNA"/>
</dbReference>
<dbReference type="Pfam" id="PF23598">
    <property type="entry name" value="LRR_14"/>
    <property type="match status" value="1"/>
</dbReference>
<dbReference type="GO" id="GO:0005737">
    <property type="term" value="C:cytoplasm"/>
    <property type="evidence" value="ECO:0007669"/>
    <property type="project" value="TreeGrafter"/>
</dbReference>
<dbReference type="Gene3D" id="1.10.510.10">
    <property type="entry name" value="Transferase(Phosphotransferase) domain 1"/>
    <property type="match status" value="1"/>
</dbReference>